<dbReference type="AlphaFoldDB" id="A0A5J4UJF5"/>
<dbReference type="SUPFAM" id="SSF56672">
    <property type="entry name" value="DNA/RNA polymerases"/>
    <property type="match status" value="1"/>
</dbReference>
<comment type="caution">
    <text evidence="1">The sequence shown here is derived from an EMBL/GenBank/DDBJ whole genome shotgun (WGS) entry which is preliminary data.</text>
</comment>
<dbReference type="OrthoDB" id="2205097at2759"/>
<dbReference type="InterPro" id="IPR043502">
    <property type="entry name" value="DNA/RNA_pol_sf"/>
</dbReference>
<dbReference type="InterPro" id="IPR043128">
    <property type="entry name" value="Rev_trsase/Diguanyl_cyclase"/>
</dbReference>
<dbReference type="Gene3D" id="3.30.70.270">
    <property type="match status" value="1"/>
</dbReference>
<reference evidence="1 2" key="1">
    <citation type="submission" date="2019-03" db="EMBL/GenBank/DDBJ databases">
        <title>Single cell metagenomics reveals metabolic interactions within the superorganism composed of flagellate Streblomastix strix and complex community of Bacteroidetes bacteria on its surface.</title>
        <authorList>
            <person name="Treitli S.C."/>
            <person name="Kolisko M."/>
            <person name="Husnik F."/>
            <person name="Keeling P."/>
            <person name="Hampl V."/>
        </authorList>
    </citation>
    <scope>NUCLEOTIDE SEQUENCE [LARGE SCALE GENOMIC DNA]</scope>
    <source>
        <strain evidence="1">ST1C</strain>
    </source>
</reference>
<organism evidence="1 2">
    <name type="scientific">Streblomastix strix</name>
    <dbReference type="NCBI Taxonomy" id="222440"/>
    <lineage>
        <taxon>Eukaryota</taxon>
        <taxon>Metamonada</taxon>
        <taxon>Preaxostyla</taxon>
        <taxon>Oxymonadida</taxon>
        <taxon>Streblomastigidae</taxon>
        <taxon>Streblomastix</taxon>
    </lineage>
</organism>
<evidence type="ECO:0008006" key="3">
    <source>
        <dbReference type="Google" id="ProtNLM"/>
    </source>
</evidence>
<evidence type="ECO:0000313" key="2">
    <source>
        <dbReference type="Proteomes" id="UP000324800"/>
    </source>
</evidence>
<name>A0A5J4UJF5_9EUKA</name>
<dbReference type="EMBL" id="SNRW01015481">
    <property type="protein sequence ID" value="KAA6370344.1"/>
    <property type="molecule type" value="Genomic_DNA"/>
</dbReference>
<protein>
    <recommendedName>
        <fullName evidence="3">Reverse transcriptase domain-containing protein</fullName>
    </recommendedName>
</protein>
<accession>A0A5J4UJF5</accession>
<evidence type="ECO:0000313" key="1">
    <source>
        <dbReference type="EMBL" id="KAA6370344.1"/>
    </source>
</evidence>
<dbReference type="Proteomes" id="UP000324800">
    <property type="component" value="Unassembled WGS sequence"/>
</dbReference>
<gene>
    <name evidence="1" type="ORF">EZS28_034129</name>
</gene>
<sequence>MFRGVKYSCTTMSFGICSAPRTFTKLMKPIMKVIRQIGARPYVYLDDSIAFFNSNEEEESGGKQIFDLFMSLELTINCANFIDRATSSNTFRESLCFDYYASYDSNQGCLQDFKETVTITIEGSHSVFSAIILRNSVSTQLRGVQLQPMELSQNKKEFKAVLESLKCSFKKNTIFNKEIIMVRMDNQAVMIIINQQTTSESLIQIQVELLNLMEIHQFRIKAAYIPD</sequence>
<proteinExistence type="predicted"/>